<evidence type="ECO:0000256" key="1">
    <source>
        <dbReference type="SAM" id="MobiDB-lite"/>
    </source>
</evidence>
<feature type="compositionally biased region" description="Basic and acidic residues" evidence="1">
    <location>
        <begin position="34"/>
        <end position="51"/>
    </location>
</feature>
<feature type="region of interest" description="Disordered" evidence="1">
    <location>
        <begin position="1"/>
        <end position="21"/>
    </location>
</feature>
<sequence length="51" mass="5837">MNLLEPSLTVEPNRSAPHTPNIFPFIGGSLVRSMGRERERERDESAISRER</sequence>
<dbReference type="Proteomes" id="UP000237105">
    <property type="component" value="Unassembled WGS sequence"/>
</dbReference>
<keyword evidence="3" id="KW-1185">Reference proteome</keyword>
<name>A0A2P5BS34_PARAD</name>
<evidence type="ECO:0000313" key="2">
    <source>
        <dbReference type="EMBL" id="PON51611.1"/>
    </source>
</evidence>
<gene>
    <name evidence="2" type="ORF">PanWU01x14_215480</name>
</gene>
<accession>A0A2P5BS34</accession>
<proteinExistence type="predicted"/>
<reference evidence="3" key="1">
    <citation type="submission" date="2016-06" db="EMBL/GenBank/DDBJ databases">
        <title>Parallel loss of symbiosis genes in relatives of nitrogen-fixing non-legume Parasponia.</title>
        <authorList>
            <person name="Van Velzen R."/>
            <person name="Holmer R."/>
            <person name="Bu F."/>
            <person name="Rutten L."/>
            <person name="Van Zeijl A."/>
            <person name="Liu W."/>
            <person name="Santuari L."/>
            <person name="Cao Q."/>
            <person name="Sharma T."/>
            <person name="Shen D."/>
            <person name="Roswanjaya Y."/>
            <person name="Wardhani T."/>
            <person name="Kalhor M.S."/>
            <person name="Jansen J."/>
            <person name="Van den Hoogen J."/>
            <person name="Gungor B."/>
            <person name="Hartog M."/>
            <person name="Hontelez J."/>
            <person name="Verver J."/>
            <person name="Yang W.-C."/>
            <person name="Schijlen E."/>
            <person name="Repin R."/>
            <person name="Schilthuizen M."/>
            <person name="Schranz E."/>
            <person name="Heidstra R."/>
            <person name="Miyata K."/>
            <person name="Fedorova E."/>
            <person name="Kohlen W."/>
            <person name="Bisseling T."/>
            <person name="Smit S."/>
            <person name="Geurts R."/>
        </authorList>
    </citation>
    <scope>NUCLEOTIDE SEQUENCE [LARGE SCALE GENOMIC DNA]</scope>
    <source>
        <strain evidence="3">cv. WU1-14</strain>
    </source>
</reference>
<protein>
    <submittedName>
        <fullName evidence="2">Uncharacterized protein</fullName>
    </submittedName>
</protein>
<evidence type="ECO:0000313" key="3">
    <source>
        <dbReference type="Proteomes" id="UP000237105"/>
    </source>
</evidence>
<dbReference type="EMBL" id="JXTB01000231">
    <property type="protein sequence ID" value="PON51611.1"/>
    <property type="molecule type" value="Genomic_DNA"/>
</dbReference>
<feature type="region of interest" description="Disordered" evidence="1">
    <location>
        <begin position="32"/>
        <end position="51"/>
    </location>
</feature>
<organism evidence="2 3">
    <name type="scientific">Parasponia andersonii</name>
    <name type="common">Sponia andersonii</name>
    <dbReference type="NCBI Taxonomy" id="3476"/>
    <lineage>
        <taxon>Eukaryota</taxon>
        <taxon>Viridiplantae</taxon>
        <taxon>Streptophyta</taxon>
        <taxon>Embryophyta</taxon>
        <taxon>Tracheophyta</taxon>
        <taxon>Spermatophyta</taxon>
        <taxon>Magnoliopsida</taxon>
        <taxon>eudicotyledons</taxon>
        <taxon>Gunneridae</taxon>
        <taxon>Pentapetalae</taxon>
        <taxon>rosids</taxon>
        <taxon>fabids</taxon>
        <taxon>Rosales</taxon>
        <taxon>Cannabaceae</taxon>
        <taxon>Parasponia</taxon>
    </lineage>
</organism>
<comment type="caution">
    <text evidence="2">The sequence shown here is derived from an EMBL/GenBank/DDBJ whole genome shotgun (WGS) entry which is preliminary data.</text>
</comment>
<dbReference type="OrthoDB" id="10389428at2759"/>
<dbReference type="AlphaFoldDB" id="A0A2P5BS34"/>